<sequence>MSANSLVIREIDSPIGKLVLGGQANTLYFIEHGSLEEKMDWIDQWKNRNLPKVPLHTDDQAFQQTIEELNQYFFHQNKSFTTPMVLFGTPFQQKVWKALCSIPYGETATYKEIAQKIDNPKAVRAVGGAINKNPLSIIVPCHRVIGANKKLTGYRGGLDRKEKLLAIENVDVQ</sequence>
<feature type="domain" description="Methylated-DNA-[protein]-cysteine S-methyltransferase DNA binding" evidence="3">
    <location>
        <begin position="90"/>
        <end position="170"/>
    </location>
</feature>
<evidence type="ECO:0000313" key="6">
    <source>
        <dbReference type="Proteomes" id="UP000812672"/>
    </source>
</evidence>
<organism evidence="5 6">
    <name type="scientific">Allobacillus halotolerans</name>
    <dbReference type="NCBI Taxonomy" id="570278"/>
    <lineage>
        <taxon>Bacteria</taxon>
        <taxon>Bacillati</taxon>
        <taxon>Bacillota</taxon>
        <taxon>Bacilli</taxon>
        <taxon>Bacillales</taxon>
        <taxon>Bacillaceae</taxon>
        <taxon>Allobacillus</taxon>
    </lineage>
</organism>
<dbReference type="Proteomes" id="UP000812672">
    <property type="component" value="Unassembled WGS sequence"/>
</dbReference>
<dbReference type="CDD" id="cd06445">
    <property type="entry name" value="ATase"/>
    <property type="match status" value="1"/>
</dbReference>
<evidence type="ECO:0000256" key="1">
    <source>
        <dbReference type="ARBA" id="ARBA00022490"/>
    </source>
</evidence>
<dbReference type="InterPro" id="IPR023546">
    <property type="entry name" value="MGMT"/>
</dbReference>
<keyword evidence="6" id="KW-1185">Reference proteome</keyword>
<dbReference type="PANTHER" id="PTHR10815">
    <property type="entry name" value="METHYLATED-DNA--PROTEIN-CYSTEINE METHYLTRANSFERASE"/>
    <property type="match status" value="1"/>
</dbReference>
<evidence type="ECO:0000259" key="4">
    <source>
        <dbReference type="Pfam" id="PF02870"/>
    </source>
</evidence>
<comment type="similarity">
    <text evidence="2">Belongs to the MGMT family.</text>
</comment>
<comment type="function">
    <text evidence="2">Involved in the cellular defense against the biological effects of O6-methylguanine (O6-MeG) and O4-methylthymine (O4-MeT) in DNA. Repairs the methylated nucleobase in DNA by stoichiometrically transferring the methyl group to a cysteine residue in the enzyme. This is a suicide reaction: the enzyme is irreversibly inactivated.</text>
</comment>
<feature type="domain" description="Methylguanine DNA methyltransferase ribonuclease-like" evidence="4">
    <location>
        <begin position="11"/>
        <end position="84"/>
    </location>
</feature>
<dbReference type="Pfam" id="PF02870">
    <property type="entry name" value="Methyltransf_1N"/>
    <property type="match status" value="1"/>
</dbReference>
<dbReference type="EMBL" id="JAHLZF010000008">
    <property type="protein sequence ID" value="MBU6080749.1"/>
    <property type="molecule type" value="Genomic_DNA"/>
</dbReference>
<gene>
    <name evidence="5" type="ORF">KQ486_06935</name>
</gene>
<keyword evidence="2" id="KW-0234">DNA repair</keyword>
<comment type="catalytic activity">
    <reaction evidence="2">
        <text>a 4-O-methyl-thymidine in DNA + L-cysteinyl-[protein] = a thymidine in DNA + S-methyl-L-cysteinyl-[protein]</text>
        <dbReference type="Rhea" id="RHEA:53428"/>
        <dbReference type="Rhea" id="RHEA-COMP:10131"/>
        <dbReference type="Rhea" id="RHEA-COMP:10132"/>
        <dbReference type="Rhea" id="RHEA-COMP:13555"/>
        <dbReference type="Rhea" id="RHEA-COMP:13556"/>
        <dbReference type="ChEBI" id="CHEBI:29950"/>
        <dbReference type="ChEBI" id="CHEBI:82612"/>
        <dbReference type="ChEBI" id="CHEBI:137386"/>
        <dbReference type="ChEBI" id="CHEBI:137387"/>
        <dbReference type="EC" id="2.1.1.63"/>
    </reaction>
</comment>
<dbReference type="NCBIfam" id="TIGR00589">
    <property type="entry name" value="ogt"/>
    <property type="match status" value="1"/>
</dbReference>
<keyword evidence="2" id="KW-0227">DNA damage</keyword>
<dbReference type="PROSITE" id="PS00374">
    <property type="entry name" value="MGMT"/>
    <property type="match status" value="1"/>
</dbReference>
<evidence type="ECO:0000259" key="3">
    <source>
        <dbReference type="Pfam" id="PF01035"/>
    </source>
</evidence>
<dbReference type="InterPro" id="IPR008332">
    <property type="entry name" value="MethylG_MeTrfase_N"/>
</dbReference>
<reference evidence="5 6" key="1">
    <citation type="journal article" date="2011" name="Int. J. Syst. Evol. Microbiol.">
        <title>Allobacillus halotolerans gen. nov., sp. nov. isolated from shrimp paste.</title>
        <authorList>
            <person name="Sheu S.Y."/>
            <person name="Arun A.B."/>
            <person name="Jiang S.R."/>
            <person name="Young C.C."/>
            <person name="Chen W.M."/>
        </authorList>
    </citation>
    <scope>NUCLEOTIDE SEQUENCE [LARGE SCALE GENOMIC DNA]</scope>
    <source>
        <strain evidence="5 6">LMG 24826</strain>
    </source>
</reference>
<comment type="catalytic activity">
    <reaction evidence="2">
        <text>a 6-O-methyl-2'-deoxyguanosine in DNA + L-cysteinyl-[protein] = S-methyl-L-cysteinyl-[protein] + a 2'-deoxyguanosine in DNA</text>
        <dbReference type="Rhea" id="RHEA:24000"/>
        <dbReference type="Rhea" id="RHEA-COMP:10131"/>
        <dbReference type="Rhea" id="RHEA-COMP:10132"/>
        <dbReference type="Rhea" id="RHEA-COMP:11367"/>
        <dbReference type="Rhea" id="RHEA-COMP:11368"/>
        <dbReference type="ChEBI" id="CHEBI:29950"/>
        <dbReference type="ChEBI" id="CHEBI:82612"/>
        <dbReference type="ChEBI" id="CHEBI:85445"/>
        <dbReference type="ChEBI" id="CHEBI:85448"/>
        <dbReference type="EC" id="2.1.1.63"/>
    </reaction>
</comment>
<comment type="miscellaneous">
    <text evidence="2">This enzyme catalyzes only one turnover and therefore is not strictly catalytic. According to one definition, an enzyme is a biocatalyst that acts repeatedly and over many reaction cycles.</text>
</comment>
<name>A0ABS6GNQ8_9BACI</name>
<dbReference type="EC" id="2.1.1.63" evidence="2"/>
<keyword evidence="2" id="KW-0808">Transferase</keyword>
<protein>
    <recommendedName>
        <fullName evidence="2">Methylated-DNA--protein-cysteine methyltransferase</fullName>
        <ecNumber evidence="2">2.1.1.63</ecNumber>
    </recommendedName>
    <alternativeName>
        <fullName evidence="2">6-O-methylguanine-DNA methyltransferase</fullName>
        <shortName evidence="2">MGMT</shortName>
    </alternativeName>
    <alternativeName>
        <fullName evidence="2">O-6-methylguanine-DNA-alkyltransferase</fullName>
    </alternativeName>
</protein>
<keyword evidence="1 2" id="KW-0963">Cytoplasm</keyword>
<evidence type="ECO:0000256" key="2">
    <source>
        <dbReference type="HAMAP-Rule" id="MF_00772"/>
    </source>
</evidence>
<dbReference type="PANTHER" id="PTHR10815:SF13">
    <property type="entry name" value="METHYLATED-DNA--PROTEIN-CYSTEINE METHYLTRANSFERASE"/>
    <property type="match status" value="1"/>
</dbReference>
<dbReference type="HAMAP" id="MF_00772">
    <property type="entry name" value="OGT"/>
    <property type="match status" value="1"/>
</dbReference>
<dbReference type="Pfam" id="PF01035">
    <property type="entry name" value="DNA_binding_1"/>
    <property type="match status" value="1"/>
</dbReference>
<dbReference type="RefSeq" id="WP_216687151.1">
    <property type="nucleotide sequence ID" value="NZ_CAUPKR010000006.1"/>
</dbReference>
<dbReference type="InterPro" id="IPR001497">
    <property type="entry name" value="MethylDNA_cys_MeTrfase_AS"/>
</dbReference>
<comment type="caution">
    <text evidence="5">The sequence shown here is derived from an EMBL/GenBank/DDBJ whole genome shotgun (WGS) entry which is preliminary data.</text>
</comment>
<accession>A0ABS6GNQ8</accession>
<dbReference type="InterPro" id="IPR014048">
    <property type="entry name" value="MethylDNA_cys_MeTrfase_DNA-bd"/>
</dbReference>
<evidence type="ECO:0000313" key="5">
    <source>
        <dbReference type="EMBL" id="MBU6080749.1"/>
    </source>
</evidence>
<comment type="subcellular location">
    <subcellularLocation>
        <location evidence="2">Cytoplasm</location>
    </subcellularLocation>
</comment>
<proteinExistence type="inferred from homology"/>
<feature type="active site" description="Nucleophile; methyl group acceptor" evidence="2">
    <location>
        <position position="141"/>
    </location>
</feature>
<keyword evidence="2" id="KW-0489">Methyltransferase</keyword>